<dbReference type="EMBL" id="HACG01009703">
    <property type="protein sequence ID" value="CEK56568.1"/>
    <property type="molecule type" value="Transcribed_RNA"/>
</dbReference>
<organism evidence="1">
    <name type="scientific">Arion vulgaris</name>
    <dbReference type="NCBI Taxonomy" id="1028688"/>
    <lineage>
        <taxon>Eukaryota</taxon>
        <taxon>Metazoa</taxon>
        <taxon>Spiralia</taxon>
        <taxon>Lophotrochozoa</taxon>
        <taxon>Mollusca</taxon>
        <taxon>Gastropoda</taxon>
        <taxon>Heterobranchia</taxon>
        <taxon>Euthyneura</taxon>
        <taxon>Panpulmonata</taxon>
        <taxon>Eupulmonata</taxon>
        <taxon>Stylommatophora</taxon>
        <taxon>Helicina</taxon>
        <taxon>Arionoidea</taxon>
        <taxon>Arionidae</taxon>
        <taxon>Arion</taxon>
    </lineage>
</organism>
<reference evidence="1" key="1">
    <citation type="submission" date="2014-12" db="EMBL/GenBank/DDBJ databases">
        <title>Insight into the proteome of Arion vulgaris.</title>
        <authorList>
            <person name="Aradska J."/>
            <person name="Bulat T."/>
            <person name="Smidak R."/>
            <person name="Sarate P."/>
            <person name="Gangsoo J."/>
            <person name="Sialana F."/>
            <person name="Bilban M."/>
            <person name="Lubec G."/>
        </authorList>
    </citation>
    <scope>NUCLEOTIDE SEQUENCE</scope>
    <source>
        <tissue evidence="1">Skin</tissue>
    </source>
</reference>
<proteinExistence type="predicted"/>
<evidence type="ECO:0000313" key="1">
    <source>
        <dbReference type="EMBL" id="CEK56568.1"/>
    </source>
</evidence>
<gene>
    <name evidence="1" type="primary">ORF27961</name>
</gene>
<name>A0A0B6YK25_9EUPU</name>
<feature type="non-terminal residue" evidence="1">
    <location>
        <position position="1"/>
    </location>
</feature>
<accession>A0A0B6YK25</accession>
<protein>
    <submittedName>
        <fullName evidence="1">Uncharacterized protein</fullName>
    </submittedName>
</protein>
<dbReference type="AlphaFoldDB" id="A0A0B6YK25"/>
<sequence length="55" mass="6189">VKLKSDNGVEVVEQLCRRQAVSLHMEKTSLLRADLLKVCVHALLRSSANLCRGNW</sequence>